<accession>X1JJ92</accession>
<dbReference type="EMBL" id="BARU01028370">
    <property type="protein sequence ID" value="GAH69808.1"/>
    <property type="molecule type" value="Genomic_DNA"/>
</dbReference>
<proteinExistence type="predicted"/>
<sequence>SPRRAILHSKTGVADQETDKGLLLWLLESGALASVPFYLRSACI</sequence>
<gene>
    <name evidence="1" type="ORF">S03H2_45286</name>
</gene>
<reference evidence="1" key="1">
    <citation type="journal article" date="2014" name="Front. Microbiol.">
        <title>High frequency of phylogenetically diverse reductive dehalogenase-homologous genes in deep subseafloor sedimentary metagenomes.</title>
        <authorList>
            <person name="Kawai M."/>
            <person name="Futagami T."/>
            <person name="Toyoda A."/>
            <person name="Takaki Y."/>
            <person name="Nishi S."/>
            <person name="Hori S."/>
            <person name="Arai W."/>
            <person name="Tsubouchi T."/>
            <person name="Morono Y."/>
            <person name="Uchiyama I."/>
            <person name="Ito T."/>
            <person name="Fujiyama A."/>
            <person name="Inagaki F."/>
            <person name="Takami H."/>
        </authorList>
    </citation>
    <scope>NUCLEOTIDE SEQUENCE</scope>
    <source>
        <strain evidence="1">Expedition CK06-06</strain>
    </source>
</reference>
<dbReference type="AlphaFoldDB" id="X1JJ92"/>
<name>X1JJ92_9ZZZZ</name>
<evidence type="ECO:0000313" key="1">
    <source>
        <dbReference type="EMBL" id="GAH69808.1"/>
    </source>
</evidence>
<protein>
    <submittedName>
        <fullName evidence="1">Uncharacterized protein</fullName>
    </submittedName>
</protein>
<feature type="non-terminal residue" evidence="1">
    <location>
        <position position="1"/>
    </location>
</feature>
<comment type="caution">
    <text evidence="1">The sequence shown here is derived from an EMBL/GenBank/DDBJ whole genome shotgun (WGS) entry which is preliminary data.</text>
</comment>
<organism evidence="1">
    <name type="scientific">marine sediment metagenome</name>
    <dbReference type="NCBI Taxonomy" id="412755"/>
    <lineage>
        <taxon>unclassified sequences</taxon>
        <taxon>metagenomes</taxon>
        <taxon>ecological metagenomes</taxon>
    </lineage>
</organism>